<gene>
    <name evidence="2" type="ORF">BN873_130008</name>
</gene>
<sequence length="193" mass="21318">MSSLADRRTATFKCSQRTLALETRGFCGFRVGDLYLRRSLDLISRCARSGHRVMVSIIAGERPWGAIRSRLPRPRRIRPRGGGEARSPVGCRQGIVEQDVGLPQHFVEIKLILIQQPSLRLQLSAEGHKLASMVKEVTGEHLVVPALDLGQAVFDLREGGTREEEVSAELTGDGLRGDRSTASGERIGRFQYA</sequence>
<organism evidence="2 3">
    <name type="scientific">Candidatus Competibacter denitrificans Run_A_D11</name>
    <dbReference type="NCBI Taxonomy" id="1400863"/>
    <lineage>
        <taxon>Bacteria</taxon>
        <taxon>Pseudomonadati</taxon>
        <taxon>Pseudomonadota</taxon>
        <taxon>Gammaproteobacteria</taxon>
        <taxon>Candidatus Competibacteraceae</taxon>
        <taxon>Candidatus Competibacter</taxon>
    </lineage>
</organism>
<dbReference type="Proteomes" id="UP000035760">
    <property type="component" value="Unassembled WGS sequence"/>
</dbReference>
<dbReference type="AlphaFoldDB" id="W6MBA0"/>
<keyword evidence="3" id="KW-1185">Reference proteome</keyword>
<evidence type="ECO:0000313" key="2">
    <source>
        <dbReference type="EMBL" id="CDI01173.1"/>
    </source>
</evidence>
<comment type="caution">
    <text evidence="2">The sequence shown here is derived from an EMBL/GenBank/DDBJ whole genome shotgun (WGS) entry which is preliminary data.</text>
</comment>
<protein>
    <submittedName>
        <fullName evidence="2">Uncharacterized protein</fullName>
    </submittedName>
</protein>
<dbReference type="EMBL" id="CBTJ020000018">
    <property type="protein sequence ID" value="CDI01173.1"/>
    <property type="molecule type" value="Genomic_DNA"/>
</dbReference>
<feature type="region of interest" description="Disordered" evidence="1">
    <location>
        <begin position="163"/>
        <end position="182"/>
    </location>
</feature>
<name>W6MBA0_9GAMM</name>
<evidence type="ECO:0000313" key="3">
    <source>
        <dbReference type="Proteomes" id="UP000035760"/>
    </source>
</evidence>
<reference evidence="2" key="1">
    <citation type="submission" date="2013-07" db="EMBL/GenBank/DDBJ databases">
        <authorList>
            <person name="McIlroy S."/>
        </authorList>
    </citation>
    <scope>NUCLEOTIDE SEQUENCE [LARGE SCALE GENOMIC DNA]</scope>
    <source>
        <strain evidence="2">Run_A_D11</strain>
    </source>
</reference>
<reference evidence="2" key="2">
    <citation type="submission" date="2014-03" db="EMBL/GenBank/DDBJ databases">
        <title>Candidatus Competibacter-lineage genomes retrieved from metagenomes reveal functional metabolic diversity.</title>
        <authorList>
            <person name="McIlroy S.J."/>
            <person name="Albertsen M."/>
            <person name="Andresen E.K."/>
            <person name="Saunders A.M."/>
            <person name="Kristiansen R."/>
            <person name="Stokholm-Bjerregaard M."/>
            <person name="Nielsen K.L."/>
            <person name="Nielsen P.H."/>
        </authorList>
    </citation>
    <scope>NUCLEOTIDE SEQUENCE</scope>
    <source>
        <strain evidence="2">Run_A_D11</strain>
    </source>
</reference>
<evidence type="ECO:0000256" key="1">
    <source>
        <dbReference type="SAM" id="MobiDB-lite"/>
    </source>
</evidence>
<proteinExistence type="predicted"/>
<accession>W6MBA0</accession>